<dbReference type="Proteomes" id="UP000685013">
    <property type="component" value="Chromosome 18"/>
</dbReference>
<sequence length="370" mass="41599">MESFALFRGGLPSKLPLLKPSPSTPMSVMPSWLCFNVRNPPFPRLSNGSVLTCVSIGSTRNPNIRDKLLARCGDGETYSNAEEDSLKALISLVQPKESNSSTLVIASTKNEALKLVVEEKYGEALCHTKNLCSFAKAEVVYEARLAHLQILIRLDEYDKALEFLEEKDNFPQSFEARLSLYKAVVHTMLGNGDKAEEWWNTYLETLGNGNVNEELKAHCRNTNSDGFLMNAKSLLKPLLSLKSLNVGPDSLLFDIIPFKKMALKEVVNEDYDAAKRHMENLCNKVRDSREEALEAQIAYLHILIYLGKYEEALKRLVAIEEDFPDSNLASPCLYKAIGLTALGNHKDAKICWKCFMKTIDVFNPFEHQSQ</sequence>
<feature type="non-terminal residue" evidence="2">
    <location>
        <position position="1"/>
    </location>
</feature>
<comment type="caution">
    <text evidence="2">The sequence shown here is derived from an EMBL/GenBank/DDBJ whole genome shotgun (WGS) entry which is preliminary data.</text>
</comment>
<proteinExistence type="predicted"/>
<evidence type="ECO:0000313" key="3">
    <source>
        <dbReference type="Proteomes" id="UP000685013"/>
    </source>
</evidence>
<keyword evidence="1" id="KW-0175">Coiled coil</keyword>
<organism evidence="2 3">
    <name type="scientific">Cucurbita argyrosperma subsp. sororia</name>
    <dbReference type="NCBI Taxonomy" id="37648"/>
    <lineage>
        <taxon>Eukaryota</taxon>
        <taxon>Viridiplantae</taxon>
        <taxon>Streptophyta</taxon>
        <taxon>Embryophyta</taxon>
        <taxon>Tracheophyta</taxon>
        <taxon>Spermatophyta</taxon>
        <taxon>Magnoliopsida</taxon>
        <taxon>eudicotyledons</taxon>
        <taxon>Gunneridae</taxon>
        <taxon>Pentapetalae</taxon>
        <taxon>rosids</taxon>
        <taxon>fabids</taxon>
        <taxon>Cucurbitales</taxon>
        <taxon>Cucurbitaceae</taxon>
        <taxon>Cucurbiteae</taxon>
        <taxon>Cucurbita</taxon>
    </lineage>
</organism>
<evidence type="ECO:0000256" key="1">
    <source>
        <dbReference type="SAM" id="Coils"/>
    </source>
</evidence>
<accession>A0AAV6M146</accession>
<dbReference type="EMBL" id="JAGKQH010000018">
    <property type="protein sequence ID" value="KAG6573361.1"/>
    <property type="molecule type" value="Genomic_DNA"/>
</dbReference>
<feature type="coiled-coil region" evidence="1">
    <location>
        <begin position="264"/>
        <end position="291"/>
    </location>
</feature>
<dbReference type="PANTHER" id="PTHR36350">
    <property type="entry name" value="TRANSMEMBRANE PROTEIN"/>
    <property type="match status" value="1"/>
</dbReference>
<dbReference type="AlphaFoldDB" id="A0AAV6M146"/>
<name>A0AAV6M146_9ROSI</name>
<keyword evidence="3" id="KW-1185">Reference proteome</keyword>
<evidence type="ECO:0000313" key="2">
    <source>
        <dbReference type="EMBL" id="KAG6573361.1"/>
    </source>
</evidence>
<protein>
    <submittedName>
        <fullName evidence="2">Uncharacterized protein</fullName>
    </submittedName>
</protein>
<dbReference type="PANTHER" id="PTHR36350:SF2">
    <property type="entry name" value="PROTEIN, PUTATIVE-RELATED"/>
    <property type="match status" value="1"/>
</dbReference>
<reference evidence="2 3" key="1">
    <citation type="journal article" date="2021" name="Hortic Res">
        <title>The domestication of Cucurbita argyrosperma as revealed by the genome of its wild relative.</title>
        <authorList>
            <person name="Barrera-Redondo J."/>
            <person name="Sanchez-de la Vega G."/>
            <person name="Aguirre-Liguori J.A."/>
            <person name="Castellanos-Morales G."/>
            <person name="Gutierrez-Guerrero Y.T."/>
            <person name="Aguirre-Dugua X."/>
            <person name="Aguirre-Planter E."/>
            <person name="Tenaillon M.I."/>
            <person name="Lira-Saade R."/>
            <person name="Eguiarte L.E."/>
        </authorList>
    </citation>
    <scope>NUCLEOTIDE SEQUENCE [LARGE SCALE GENOMIC DNA]</scope>
    <source>
        <strain evidence="2">JBR-2021</strain>
    </source>
</reference>
<gene>
    <name evidence="2" type="ORF">SDJN03_27248</name>
</gene>